<dbReference type="Proteomes" id="UP000030680">
    <property type="component" value="Unassembled WGS sequence"/>
</dbReference>
<dbReference type="Gramene" id="EME32266">
    <property type="protein sequence ID" value="EME32266"/>
    <property type="gene ID" value="Gasu_06750"/>
</dbReference>
<dbReference type="KEGG" id="gsl:Gasu_06750"/>
<organism evidence="2 3">
    <name type="scientific">Galdieria sulphuraria</name>
    <name type="common">Red alga</name>
    <dbReference type="NCBI Taxonomy" id="130081"/>
    <lineage>
        <taxon>Eukaryota</taxon>
        <taxon>Rhodophyta</taxon>
        <taxon>Bangiophyceae</taxon>
        <taxon>Galdieriales</taxon>
        <taxon>Galdieriaceae</taxon>
        <taxon>Galdieria</taxon>
    </lineage>
</organism>
<feature type="region of interest" description="Disordered" evidence="1">
    <location>
        <begin position="74"/>
        <end position="155"/>
    </location>
</feature>
<name>M2W8R7_GALSU</name>
<feature type="compositionally biased region" description="Pro residues" evidence="1">
    <location>
        <begin position="112"/>
        <end position="123"/>
    </location>
</feature>
<protein>
    <submittedName>
        <fullName evidence="2">Uncharacterized protein</fullName>
    </submittedName>
</protein>
<gene>
    <name evidence="2" type="ORF">Gasu_06750</name>
</gene>
<reference evidence="3" key="1">
    <citation type="journal article" date="2013" name="Science">
        <title>Gene transfer from bacteria and archaea facilitated evolution of an extremophilic eukaryote.</title>
        <authorList>
            <person name="Schonknecht G."/>
            <person name="Chen W.H."/>
            <person name="Ternes C.M."/>
            <person name="Barbier G.G."/>
            <person name="Shrestha R.P."/>
            <person name="Stanke M."/>
            <person name="Brautigam A."/>
            <person name="Baker B.J."/>
            <person name="Banfield J.F."/>
            <person name="Garavito R.M."/>
            <person name="Carr K."/>
            <person name="Wilkerson C."/>
            <person name="Rensing S.A."/>
            <person name="Gagneul D."/>
            <person name="Dickenson N.E."/>
            <person name="Oesterhelt C."/>
            <person name="Lercher M.J."/>
            <person name="Weber A.P."/>
        </authorList>
    </citation>
    <scope>NUCLEOTIDE SEQUENCE [LARGE SCALE GENOMIC DNA]</scope>
    <source>
        <strain evidence="3">074W</strain>
    </source>
</reference>
<accession>M2W8R7</accession>
<dbReference type="OrthoDB" id="10537591at2759"/>
<proteinExistence type="predicted"/>
<evidence type="ECO:0000313" key="2">
    <source>
        <dbReference type="EMBL" id="EME32266.1"/>
    </source>
</evidence>
<feature type="compositionally biased region" description="Basic and acidic residues" evidence="1">
    <location>
        <begin position="74"/>
        <end position="104"/>
    </location>
</feature>
<feature type="compositionally biased region" description="Polar residues" evidence="1">
    <location>
        <begin position="183"/>
        <end position="202"/>
    </location>
</feature>
<evidence type="ECO:0000256" key="1">
    <source>
        <dbReference type="SAM" id="MobiDB-lite"/>
    </source>
</evidence>
<dbReference type="EMBL" id="KB454487">
    <property type="protein sequence ID" value="EME32266.1"/>
    <property type="molecule type" value="Genomic_DNA"/>
</dbReference>
<dbReference type="GeneID" id="17090858"/>
<sequence length="239" mass="27297">MQLLRRLRSESRNTSIHLSWQSSWKTMPSKLSFLSPLEQWFGIRLPEIGHNNKALNSTQSVSNNRFNSYNMRKELRSKSNENSENISRADENTHIVDSNTERNIRRNNTFSTPPPPPPPPLPPQLSALLVGVSDNDFPKTNCPQSPFPPSSGSSVGMEHLEKKLDLIHEMMLQLIQSVSQRKEGQQSVKSKQPYNCSSPSKVKTSKQLKESVEGVELSDIREKMMEELKIRLKQMSDRK</sequence>
<dbReference type="RefSeq" id="XP_005708786.1">
    <property type="nucleotide sequence ID" value="XM_005708729.1"/>
</dbReference>
<keyword evidence="3" id="KW-1185">Reference proteome</keyword>
<evidence type="ECO:0000313" key="3">
    <source>
        <dbReference type="Proteomes" id="UP000030680"/>
    </source>
</evidence>
<feature type="region of interest" description="Disordered" evidence="1">
    <location>
        <begin position="183"/>
        <end position="212"/>
    </location>
</feature>
<dbReference type="AlphaFoldDB" id="M2W8R7"/>